<dbReference type="EC" id="2.7.13.3" evidence="2"/>
<protein>
    <recommendedName>
        <fullName evidence="10">Sensor protein FixL</fullName>
        <ecNumber evidence="2">2.7.13.3</ecNumber>
    </recommendedName>
</protein>
<dbReference type="AlphaFoldDB" id="A0A1L6JCQ2"/>
<keyword evidence="8" id="KW-0902">Two-component regulatory system</keyword>
<evidence type="ECO:0000256" key="1">
    <source>
        <dbReference type="ARBA" id="ARBA00000085"/>
    </source>
</evidence>
<dbReference type="Proteomes" id="UP000287746">
    <property type="component" value="Unassembled WGS sequence"/>
</dbReference>
<organism evidence="15 18">
    <name type="scientific">Sphingomonas koreensis</name>
    <dbReference type="NCBI Taxonomy" id="93064"/>
    <lineage>
        <taxon>Bacteria</taxon>
        <taxon>Pseudomonadati</taxon>
        <taxon>Pseudomonadota</taxon>
        <taxon>Alphaproteobacteria</taxon>
        <taxon>Sphingomonadales</taxon>
        <taxon>Sphingomonadaceae</taxon>
        <taxon>Sphingomonas</taxon>
    </lineage>
</organism>
<dbReference type="RefSeq" id="WP_075152284.1">
    <property type="nucleotide sequence ID" value="NZ_CP018820.1"/>
</dbReference>
<dbReference type="InterPro" id="IPR000700">
    <property type="entry name" value="PAS-assoc_C"/>
</dbReference>
<feature type="transmembrane region" description="Helical" evidence="11">
    <location>
        <begin position="85"/>
        <end position="103"/>
    </location>
</feature>
<dbReference type="InterPro" id="IPR003661">
    <property type="entry name" value="HisK_dim/P_dom"/>
</dbReference>
<dbReference type="FunFam" id="3.30.450.20:FF:000060">
    <property type="entry name" value="Sensor protein FixL"/>
    <property type="match status" value="1"/>
</dbReference>
<evidence type="ECO:0000313" key="16">
    <source>
        <dbReference type="EMBL" id="RSV06256.1"/>
    </source>
</evidence>
<accession>A0A1L6JCQ2</accession>
<keyword evidence="5" id="KW-0547">Nucleotide-binding</keyword>
<dbReference type="InterPro" id="IPR004358">
    <property type="entry name" value="Sig_transdc_His_kin-like_C"/>
</dbReference>
<gene>
    <name evidence="15" type="ORF">BRX40_16035</name>
    <name evidence="16" type="ORF">CA257_04960</name>
    <name evidence="17" type="ORF">DAH66_13425</name>
</gene>
<feature type="domain" description="PAC" evidence="14">
    <location>
        <begin position="204"/>
        <end position="256"/>
    </location>
</feature>
<dbReference type="EMBL" id="QQWO01000003">
    <property type="protein sequence ID" value="RSV06256.1"/>
    <property type="molecule type" value="Genomic_DNA"/>
</dbReference>
<dbReference type="CDD" id="cd00130">
    <property type="entry name" value="PAS"/>
    <property type="match status" value="2"/>
</dbReference>
<dbReference type="InterPro" id="IPR001610">
    <property type="entry name" value="PAC"/>
</dbReference>
<dbReference type="Pfam" id="PF02518">
    <property type="entry name" value="HATPase_c"/>
    <property type="match status" value="1"/>
</dbReference>
<feature type="domain" description="PAS" evidence="13">
    <location>
        <begin position="257"/>
        <end position="327"/>
    </location>
</feature>
<dbReference type="InterPro" id="IPR005467">
    <property type="entry name" value="His_kinase_dom"/>
</dbReference>
<evidence type="ECO:0000313" key="19">
    <source>
        <dbReference type="Proteomes" id="UP000286681"/>
    </source>
</evidence>
<dbReference type="InterPro" id="IPR003594">
    <property type="entry name" value="HATPase_dom"/>
</dbReference>
<keyword evidence="18" id="KW-1185">Reference proteome</keyword>
<reference evidence="18" key="2">
    <citation type="submission" date="2016-12" db="EMBL/GenBank/DDBJ databases">
        <title>Whole genome sequencing of Sphingomonas sp. ABOJV.</title>
        <authorList>
            <person name="Conlan S."/>
            <person name="Thomas P.J."/>
            <person name="Mullikin J."/>
            <person name="Palmore T.N."/>
            <person name="Frank K.M."/>
            <person name="Segre J.A."/>
        </authorList>
    </citation>
    <scope>NUCLEOTIDE SEQUENCE [LARGE SCALE GENOMIC DNA]</scope>
    <source>
        <strain evidence="18">ABOJV</strain>
    </source>
</reference>
<evidence type="ECO:0000256" key="11">
    <source>
        <dbReference type="SAM" id="Phobius"/>
    </source>
</evidence>
<dbReference type="CDD" id="cd00082">
    <property type="entry name" value="HisKA"/>
    <property type="match status" value="1"/>
</dbReference>
<comment type="catalytic activity">
    <reaction evidence="1">
        <text>ATP + protein L-histidine = ADP + protein N-phospho-L-histidine.</text>
        <dbReference type="EC" id="2.7.13.3"/>
    </reaction>
</comment>
<dbReference type="InterPro" id="IPR000014">
    <property type="entry name" value="PAS"/>
</dbReference>
<dbReference type="Gene3D" id="3.30.450.20">
    <property type="entry name" value="PAS domain"/>
    <property type="match status" value="2"/>
</dbReference>
<evidence type="ECO:0000256" key="10">
    <source>
        <dbReference type="ARBA" id="ARBA00070616"/>
    </source>
</evidence>
<evidence type="ECO:0000259" key="14">
    <source>
        <dbReference type="PROSITE" id="PS50113"/>
    </source>
</evidence>
<dbReference type="InterPro" id="IPR036097">
    <property type="entry name" value="HisK_dim/P_sf"/>
</dbReference>
<dbReference type="Pfam" id="PF00989">
    <property type="entry name" value="PAS"/>
    <property type="match status" value="2"/>
</dbReference>
<evidence type="ECO:0000256" key="6">
    <source>
        <dbReference type="ARBA" id="ARBA00022777"/>
    </source>
</evidence>
<evidence type="ECO:0000256" key="2">
    <source>
        <dbReference type="ARBA" id="ARBA00012438"/>
    </source>
</evidence>
<dbReference type="OrthoDB" id="9789238at2"/>
<evidence type="ECO:0000313" key="15">
    <source>
        <dbReference type="EMBL" id="APR53729.1"/>
    </source>
</evidence>
<keyword evidence="7" id="KW-0067">ATP-binding</keyword>
<dbReference type="Proteomes" id="UP000286681">
    <property type="component" value="Unassembled WGS sequence"/>
</dbReference>
<dbReference type="PROSITE" id="PS50112">
    <property type="entry name" value="PAS"/>
    <property type="match status" value="2"/>
</dbReference>
<dbReference type="Gene3D" id="6.10.250.2580">
    <property type="match status" value="1"/>
</dbReference>
<dbReference type="SUPFAM" id="SSF55874">
    <property type="entry name" value="ATPase domain of HSP90 chaperone/DNA topoisomerase II/histidine kinase"/>
    <property type="match status" value="1"/>
</dbReference>
<feature type="domain" description="PAS" evidence="13">
    <location>
        <begin position="129"/>
        <end position="184"/>
    </location>
</feature>
<comment type="function">
    <text evidence="9">Putative oxygen sensor; modulates the activity of FixJ, a transcriptional activator of nitrogen fixation fixK gene. FixL probably acts as a kinase that phosphorylates FixJ.</text>
</comment>
<dbReference type="KEGG" id="skr:BRX40_16035"/>
<dbReference type="Gene3D" id="3.30.565.10">
    <property type="entry name" value="Histidine kinase-like ATPase, C-terminal domain"/>
    <property type="match status" value="1"/>
</dbReference>
<evidence type="ECO:0000313" key="18">
    <source>
        <dbReference type="Proteomes" id="UP000185161"/>
    </source>
</evidence>
<dbReference type="GO" id="GO:0005524">
    <property type="term" value="F:ATP binding"/>
    <property type="evidence" value="ECO:0007669"/>
    <property type="project" value="UniProtKB-KW"/>
</dbReference>
<dbReference type="PANTHER" id="PTHR43065:SF10">
    <property type="entry name" value="PEROXIDE STRESS-ACTIVATED HISTIDINE KINASE MAK3"/>
    <property type="match status" value="1"/>
</dbReference>
<evidence type="ECO:0000256" key="3">
    <source>
        <dbReference type="ARBA" id="ARBA00022553"/>
    </source>
</evidence>
<evidence type="ECO:0000256" key="5">
    <source>
        <dbReference type="ARBA" id="ARBA00022741"/>
    </source>
</evidence>
<keyword evidence="6 15" id="KW-0418">Kinase</keyword>
<proteinExistence type="predicted"/>
<reference evidence="15" key="1">
    <citation type="submission" date="2016-12" db="EMBL/GenBank/DDBJ databases">
        <title>Whole genome sequencing of Sphingomonas koreensis.</title>
        <authorList>
            <person name="Conlan S."/>
            <person name="Thomas P.J."/>
            <person name="Mullikin J."/>
            <person name="Palmore T.N."/>
            <person name="Frank K.M."/>
            <person name="Segre J.A."/>
        </authorList>
    </citation>
    <scope>NUCLEOTIDE SEQUENCE</scope>
    <source>
        <strain evidence="15">ABOJV</strain>
    </source>
</reference>
<dbReference type="PROSITE" id="PS50113">
    <property type="entry name" value="PAC"/>
    <property type="match status" value="1"/>
</dbReference>
<dbReference type="SMART" id="SM00387">
    <property type="entry name" value="HATPase_c"/>
    <property type="match status" value="1"/>
</dbReference>
<dbReference type="InterPro" id="IPR036890">
    <property type="entry name" value="HATPase_C_sf"/>
</dbReference>
<dbReference type="SUPFAM" id="SSF47384">
    <property type="entry name" value="Homodimeric domain of signal transducing histidine kinase"/>
    <property type="match status" value="1"/>
</dbReference>
<keyword evidence="3" id="KW-0597">Phosphoprotein</keyword>
<dbReference type="PANTHER" id="PTHR43065">
    <property type="entry name" value="SENSOR HISTIDINE KINASE"/>
    <property type="match status" value="1"/>
</dbReference>
<dbReference type="PRINTS" id="PR00344">
    <property type="entry name" value="BCTRLSENSOR"/>
</dbReference>
<dbReference type="GO" id="GO:0006355">
    <property type="term" value="P:regulation of DNA-templated transcription"/>
    <property type="evidence" value="ECO:0007669"/>
    <property type="project" value="InterPro"/>
</dbReference>
<feature type="domain" description="Histidine kinase" evidence="12">
    <location>
        <begin position="404"/>
        <end position="619"/>
    </location>
</feature>
<keyword evidence="11" id="KW-0472">Membrane</keyword>
<feature type="transmembrane region" description="Helical" evidence="11">
    <location>
        <begin position="12"/>
        <end position="33"/>
    </location>
</feature>
<dbReference type="SMART" id="SM00086">
    <property type="entry name" value="PAC"/>
    <property type="match status" value="2"/>
</dbReference>
<dbReference type="InterPro" id="IPR013767">
    <property type="entry name" value="PAS_fold"/>
</dbReference>
<dbReference type="NCBIfam" id="TIGR00229">
    <property type="entry name" value="sensory_box"/>
    <property type="match status" value="2"/>
</dbReference>
<name>A0A1L6JCQ2_9SPHN</name>
<keyword evidence="4" id="KW-0808">Transferase</keyword>
<evidence type="ECO:0000256" key="8">
    <source>
        <dbReference type="ARBA" id="ARBA00023012"/>
    </source>
</evidence>
<dbReference type="SUPFAM" id="SSF55785">
    <property type="entry name" value="PYP-like sensor domain (PAS domain)"/>
    <property type="match status" value="2"/>
</dbReference>
<dbReference type="SMART" id="SM00091">
    <property type="entry name" value="PAS"/>
    <property type="match status" value="2"/>
</dbReference>
<feature type="transmembrane region" description="Helical" evidence="11">
    <location>
        <begin position="39"/>
        <end position="57"/>
    </location>
</feature>
<dbReference type="Proteomes" id="UP000185161">
    <property type="component" value="Chromosome"/>
</dbReference>
<evidence type="ECO:0000313" key="20">
    <source>
        <dbReference type="Proteomes" id="UP000287746"/>
    </source>
</evidence>
<keyword evidence="11" id="KW-0812">Transmembrane</keyword>
<dbReference type="GO" id="GO:0000155">
    <property type="term" value="F:phosphorelay sensor kinase activity"/>
    <property type="evidence" value="ECO:0007669"/>
    <property type="project" value="InterPro"/>
</dbReference>
<dbReference type="EMBL" id="CP018820">
    <property type="protein sequence ID" value="APR53729.1"/>
    <property type="molecule type" value="Genomic_DNA"/>
</dbReference>
<evidence type="ECO:0000256" key="4">
    <source>
        <dbReference type="ARBA" id="ARBA00022679"/>
    </source>
</evidence>
<dbReference type="STRING" id="93064.BRX40_16035"/>
<reference evidence="19 20" key="3">
    <citation type="submission" date="2018-07" db="EMBL/GenBank/DDBJ databases">
        <title>Genomic and Epidemiologic Investigation of an Indolent Hospital Outbreak.</title>
        <authorList>
            <person name="Johnson R.C."/>
            <person name="Deming C."/>
            <person name="Conlan S."/>
            <person name="Zellmer C.J."/>
            <person name="Michelin A.V."/>
            <person name="Lee-Lin S."/>
            <person name="Thomas P.J."/>
            <person name="Park M."/>
            <person name="Weingarten R.A."/>
            <person name="Less J."/>
            <person name="Dekker J.P."/>
            <person name="Frank K.M."/>
            <person name="Musser K.A."/>
            <person name="Mcquiston J.R."/>
            <person name="Henderson D.K."/>
            <person name="Lau A.F."/>
            <person name="Palmore T.N."/>
            <person name="Segre J.A."/>
        </authorList>
    </citation>
    <scope>NUCLEOTIDE SEQUENCE [LARGE SCALE GENOMIC DNA]</scope>
    <source>
        <strain evidence="17 20">SK-CDC1_0717</strain>
        <strain evidence="16 19">SK-NIH.Env10_0317</strain>
    </source>
</reference>
<dbReference type="GeneID" id="44134072"/>
<evidence type="ECO:0000256" key="9">
    <source>
        <dbReference type="ARBA" id="ARBA00059827"/>
    </source>
</evidence>
<keyword evidence="11" id="KW-1133">Transmembrane helix</keyword>
<evidence type="ECO:0000313" key="17">
    <source>
        <dbReference type="EMBL" id="RSY82523.1"/>
    </source>
</evidence>
<evidence type="ECO:0000259" key="13">
    <source>
        <dbReference type="PROSITE" id="PS50112"/>
    </source>
</evidence>
<evidence type="ECO:0000256" key="7">
    <source>
        <dbReference type="ARBA" id="ARBA00022840"/>
    </source>
</evidence>
<dbReference type="InterPro" id="IPR035965">
    <property type="entry name" value="PAS-like_dom_sf"/>
</dbReference>
<dbReference type="PROSITE" id="PS50109">
    <property type="entry name" value="HIS_KIN"/>
    <property type="match status" value="1"/>
</dbReference>
<evidence type="ECO:0000259" key="12">
    <source>
        <dbReference type="PROSITE" id="PS50109"/>
    </source>
</evidence>
<dbReference type="EMBL" id="QQYZ01000012">
    <property type="protein sequence ID" value="RSY82523.1"/>
    <property type="molecule type" value="Genomic_DNA"/>
</dbReference>
<dbReference type="Gene3D" id="1.10.287.130">
    <property type="match status" value="1"/>
</dbReference>
<sequence length="624" mass="68444">MKAEGKSISDRIWFGYGLAIVAVAVAALVRLAFDPWVPGRGYFLFFGVAVLATGAFAGRGPALLSAVASIAAVRALGWFPEPLWSPVLFVFVLASGLTIWVTGHVRSLYLKAIESEQRAELRAARADQLAEELNLLIDGASGYGIYMLDPDGNVTIWNKAAERLLGWNEAEVVGRHYGLFFPEETVAAGRPQLDLARARKEGRLEKEDWRVRKNGSEFLAHITVTALHDKRGKLKGFGKVIRDVTEQRAAEQKLAASASHLRSILATVPDAMVVINETGKILWFSAAAERLFGFTEAEVIGLDVSCLMPPHDSERHGDYIRHHIATGEKRIIGIGRTVNARRRDGSLFPIELAVGEAISDGARVFTGFIRDLTEKQAAEHRVNELRSELVHAGRVSVMGTMASTLAHELNQPITAVATFVRGVQKLLHEEGAGNRDMIERGLDGAYEEVLRAGGIIRRLREFVARGDMEKTVEDLVTLVDEASKLALIDAREKGIRAQFEVDRAVRLVLVDKIQIQQVLINLMRNAMEAMGQSAVRLLTVSSKSDEGGYVRVTVADTGPGVAPEIAENLFRAFNSTKCDGLGLGLSICRTIVEANGGRIWMEQRPEGGARFHFTLVRADREMPE</sequence>